<evidence type="ECO:0000259" key="9">
    <source>
        <dbReference type="PROSITE" id="PS50893"/>
    </source>
</evidence>
<dbReference type="Proteomes" id="UP001332192">
    <property type="component" value="Chromosome"/>
</dbReference>
<dbReference type="NCBIfam" id="TIGR04520">
    <property type="entry name" value="ECF_ATPase_1"/>
    <property type="match status" value="1"/>
</dbReference>
<dbReference type="SMART" id="SM00382">
    <property type="entry name" value="AAA"/>
    <property type="match status" value="1"/>
</dbReference>
<evidence type="ECO:0000256" key="6">
    <source>
        <dbReference type="ARBA" id="ARBA00022840"/>
    </source>
</evidence>
<dbReference type="InterPro" id="IPR017871">
    <property type="entry name" value="ABC_transporter-like_CS"/>
</dbReference>
<dbReference type="InterPro" id="IPR003439">
    <property type="entry name" value="ABC_transporter-like_ATP-bd"/>
</dbReference>
<evidence type="ECO:0000256" key="4">
    <source>
        <dbReference type="ARBA" id="ARBA00022475"/>
    </source>
</evidence>
<feature type="domain" description="ABC transporter" evidence="9">
    <location>
        <begin position="6"/>
        <end position="245"/>
    </location>
</feature>
<sequence>MADALLDVQEVSFSYAAGGATPAVGALSGVSLRVRRGEFVAIVGPNGSGKSTLARHLNGLLVPQQGRVLVDGMDTRDPAAVWEIRRRVGMVFQNPDNQLVATTVEEDVAFGPENLGIAHPELGQRVEWALDVVGMSAFRRHAPHRLSGGQKQRVAIAGVLAMRPSCIVLDEPTSMLDPEGQQEVMDALVELRRKLGVAVVLITHRMREAALADRVVVMHQGRILHEGSPGAVFQQADLLRRLGLDLPPAIALAERLRRLGVDVPAAILTPRELVEWLCSPSSVSAT</sequence>
<evidence type="ECO:0000256" key="7">
    <source>
        <dbReference type="ARBA" id="ARBA00022967"/>
    </source>
</evidence>
<protein>
    <submittedName>
        <fullName evidence="10">Energy-coupling factor transporter ATPase</fullName>
    </submittedName>
</protein>
<evidence type="ECO:0000256" key="5">
    <source>
        <dbReference type="ARBA" id="ARBA00022741"/>
    </source>
</evidence>
<proteinExistence type="inferred from homology"/>
<evidence type="ECO:0000256" key="8">
    <source>
        <dbReference type="ARBA" id="ARBA00023136"/>
    </source>
</evidence>
<dbReference type="SUPFAM" id="SSF52540">
    <property type="entry name" value="P-loop containing nucleoside triphosphate hydrolases"/>
    <property type="match status" value="1"/>
</dbReference>
<evidence type="ECO:0000256" key="2">
    <source>
        <dbReference type="ARBA" id="ARBA00005417"/>
    </source>
</evidence>
<dbReference type="CDD" id="cd03225">
    <property type="entry name" value="ABC_cobalt_CbiO_domain1"/>
    <property type="match status" value="1"/>
</dbReference>
<dbReference type="PANTHER" id="PTHR43553">
    <property type="entry name" value="HEAVY METAL TRANSPORTER"/>
    <property type="match status" value="1"/>
</dbReference>
<keyword evidence="4" id="KW-1003">Cell membrane</keyword>
<keyword evidence="8" id="KW-0472">Membrane</keyword>
<dbReference type="PANTHER" id="PTHR43553:SF24">
    <property type="entry name" value="ENERGY-COUPLING FACTOR TRANSPORTER ATP-BINDING PROTEIN ECFA1"/>
    <property type="match status" value="1"/>
</dbReference>
<keyword evidence="5" id="KW-0547">Nucleotide-binding</keyword>
<name>A0ABZ1BYF8_9FIRM</name>
<dbReference type="InterPro" id="IPR015856">
    <property type="entry name" value="ABC_transpr_CbiO/EcfA_su"/>
</dbReference>
<dbReference type="PROSITE" id="PS00211">
    <property type="entry name" value="ABC_TRANSPORTER_1"/>
    <property type="match status" value="1"/>
</dbReference>
<keyword evidence="11" id="KW-1185">Reference proteome</keyword>
<keyword evidence="6" id="KW-0067">ATP-binding</keyword>
<dbReference type="Gene3D" id="3.40.50.300">
    <property type="entry name" value="P-loop containing nucleotide triphosphate hydrolases"/>
    <property type="match status" value="1"/>
</dbReference>
<dbReference type="PROSITE" id="PS50893">
    <property type="entry name" value="ABC_TRANSPORTER_2"/>
    <property type="match status" value="1"/>
</dbReference>
<evidence type="ECO:0000256" key="3">
    <source>
        <dbReference type="ARBA" id="ARBA00022448"/>
    </source>
</evidence>
<dbReference type="InterPro" id="IPR050095">
    <property type="entry name" value="ECF_ABC_transporter_ATP-bd"/>
</dbReference>
<dbReference type="InterPro" id="IPR027417">
    <property type="entry name" value="P-loop_NTPase"/>
</dbReference>
<keyword evidence="7" id="KW-1278">Translocase</keyword>
<comment type="similarity">
    <text evidence="2">Belongs to the ABC transporter superfamily.</text>
</comment>
<evidence type="ECO:0000256" key="1">
    <source>
        <dbReference type="ARBA" id="ARBA00004202"/>
    </source>
</evidence>
<dbReference type="InterPro" id="IPR030947">
    <property type="entry name" value="EcfA_1"/>
</dbReference>
<organism evidence="10 11">
    <name type="scientific">Carboxydichorda subterranea</name>
    <dbReference type="NCBI Taxonomy" id="3109565"/>
    <lineage>
        <taxon>Bacteria</taxon>
        <taxon>Bacillati</taxon>
        <taxon>Bacillota</taxon>
        <taxon>Limnochordia</taxon>
        <taxon>Limnochordales</taxon>
        <taxon>Geochordaceae</taxon>
        <taxon>Carboxydichorda</taxon>
    </lineage>
</organism>
<keyword evidence="3" id="KW-0813">Transport</keyword>
<dbReference type="EMBL" id="CP141615">
    <property type="protein sequence ID" value="WRP17744.1"/>
    <property type="molecule type" value="Genomic_DNA"/>
</dbReference>
<accession>A0ABZ1BYF8</accession>
<evidence type="ECO:0000313" key="11">
    <source>
        <dbReference type="Proteomes" id="UP001332192"/>
    </source>
</evidence>
<dbReference type="InterPro" id="IPR003593">
    <property type="entry name" value="AAA+_ATPase"/>
</dbReference>
<comment type="subcellular location">
    <subcellularLocation>
        <location evidence="1">Cell membrane</location>
        <topology evidence="1">Peripheral membrane protein</topology>
    </subcellularLocation>
</comment>
<reference evidence="10 11" key="1">
    <citation type="journal article" date="2024" name="Front. Microbiol.">
        <title>Novel thermophilic genera Geochorda gen. nov. and Carboxydochorda gen. nov. from the deep terrestrial subsurface reveal the ecophysiological diversity in the class Limnochordia.</title>
        <authorList>
            <person name="Karnachuk O.V."/>
            <person name="Lukina A.P."/>
            <person name="Avakyan M.R."/>
            <person name="Kadnikov V.V."/>
            <person name="Begmatov S."/>
            <person name="Beletsky A.V."/>
            <person name="Vlasova K.G."/>
            <person name="Novikov A.A."/>
            <person name="Shcherbakova V.A."/>
            <person name="Mardanov A.V."/>
            <person name="Ravin N.V."/>
        </authorList>
    </citation>
    <scope>NUCLEOTIDE SEQUENCE [LARGE SCALE GENOMIC DNA]</scope>
    <source>
        <strain evidence="10 11">L945</strain>
    </source>
</reference>
<gene>
    <name evidence="10" type="ORF">U7230_01670</name>
</gene>
<dbReference type="Pfam" id="PF00005">
    <property type="entry name" value="ABC_tran"/>
    <property type="match status" value="1"/>
</dbReference>
<evidence type="ECO:0000313" key="10">
    <source>
        <dbReference type="EMBL" id="WRP17744.1"/>
    </source>
</evidence>
<dbReference type="RefSeq" id="WP_324717014.1">
    <property type="nucleotide sequence ID" value="NZ_CP141615.1"/>
</dbReference>